<comment type="caution">
    <text evidence="1">The sequence shown here is derived from an EMBL/GenBank/DDBJ whole genome shotgun (WGS) entry which is preliminary data.</text>
</comment>
<evidence type="ECO:0000313" key="1">
    <source>
        <dbReference type="EMBL" id="GGC46079.1"/>
    </source>
</evidence>
<gene>
    <name evidence="1" type="ORF">GCM10011386_42950</name>
</gene>
<keyword evidence="2" id="KW-1185">Reference proteome</keyword>
<dbReference type="Proteomes" id="UP000597338">
    <property type="component" value="Unassembled WGS sequence"/>
</dbReference>
<accession>A0ABQ1MSC6</accession>
<dbReference type="EMBL" id="BMIK01000024">
    <property type="protein sequence ID" value="GGC46079.1"/>
    <property type="molecule type" value="Genomic_DNA"/>
</dbReference>
<proteinExistence type="predicted"/>
<evidence type="ECO:0008006" key="3">
    <source>
        <dbReference type="Google" id="ProtNLM"/>
    </source>
</evidence>
<dbReference type="RefSeq" id="WP_188753529.1">
    <property type="nucleotide sequence ID" value="NZ_BMIK01000024.1"/>
</dbReference>
<sequence length="248" mass="28978">MKTHLEKLNEVYDRFFDELSIDKSTGILADQNKRFATKIAVGDNYLSCKRKILFVSLDIGKDEKFVDSGFKINSYQDFEERKNSVCYQTPMEMNAHIAGTYGTTLYFLKDDYNWEQEWKILEESSQFFRGAIKKNWTILPNTLLSNIALVNFYNFVEIGRESRTGASDRELIHRNREISLLIEIINIIKPNVIILQGKSLRGYFTNEIKSKINTATEIFGGYHPSIFGRRIKYQNPKLYIENLLLNRI</sequence>
<evidence type="ECO:0000313" key="2">
    <source>
        <dbReference type="Proteomes" id="UP000597338"/>
    </source>
</evidence>
<protein>
    <recommendedName>
        <fullName evidence="3">Uracil DNA glycosylase superfamily protein</fullName>
    </recommendedName>
</protein>
<name>A0ABQ1MSC6_9SPHI</name>
<reference evidence="2" key="1">
    <citation type="journal article" date="2019" name="Int. J. Syst. Evol. Microbiol.">
        <title>The Global Catalogue of Microorganisms (GCM) 10K type strain sequencing project: providing services to taxonomists for standard genome sequencing and annotation.</title>
        <authorList>
            <consortium name="The Broad Institute Genomics Platform"/>
            <consortium name="The Broad Institute Genome Sequencing Center for Infectious Disease"/>
            <person name="Wu L."/>
            <person name="Ma J."/>
        </authorList>
    </citation>
    <scope>NUCLEOTIDE SEQUENCE [LARGE SCALE GENOMIC DNA]</scope>
    <source>
        <strain evidence="2">CGMCC 1.15342</strain>
    </source>
</reference>
<organism evidence="1 2">
    <name type="scientific">Parapedobacter defluvii</name>
    <dbReference type="NCBI Taxonomy" id="2045106"/>
    <lineage>
        <taxon>Bacteria</taxon>
        <taxon>Pseudomonadati</taxon>
        <taxon>Bacteroidota</taxon>
        <taxon>Sphingobacteriia</taxon>
        <taxon>Sphingobacteriales</taxon>
        <taxon>Sphingobacteriaceae</taxon>
        <taxon>Parapedobacter</taxon>
    </lineage>
</organism>